<evidence type="ECO:0000313" key="3">
    <source>
        <dbReference type="Proteomes" id="UP000003577"/>
    </source>
</evidence>
<dbReference type="Pfam" id="PF13443">
    <property type="entry name" value="HTH_26"/>
    <property type="match status" value="1"/>
</dbReference>
<dbReference type="CDD" id="cd00093">
    <property type="entry name" value="HTH_XRE"/>
    <property type="match status" value="1"/>
</dbReference>
<proteinExistence type="predicted"/>
<accession>A5KPR9</accession>
<comment type="caution">
    <text evidence="2">The sequence shown here is derived from an EMBL/GenBank/DDBJ whole genome shotgun (WGS) entry which is preliminary data.</text>
</comment>
<dbReference type="RefSeq" id="WP_004848246.1">
    <property type="nucleotide sequence ID" value="NZ_DS264382.1"/>
</dbReference>
<evidence type="ECO:0000313" key="2">
    <source>
        <dbReference type="EMBL" id="EDK23574.1"/>
    </source>
</evidence>
<dbReference type="InterPro" id="IPR001387">
    <property type="entry name" value="Cro/C1-type_HTH"/>
</dbReference>
<dbReference type="SUPFAM" id="SSF47413">
    <property type="entry name" value="lambda repressor-like DNA-binding domains"/>
    <property type="match status" value="1"/>
</dbReference>
<dbReference type="InterPro" id="IPR010982">
    <property type="entry name" value="Lambda_DNA-bd_dom_sf"/>
</dbReference>
<reference evidence="2 3" key="1">
    <citation type="submission" date="2007-03" db="EMBL/GenBank/DDBJ databases">
        <authorList>
            <person name="Fulton L."/>
            <person name="Clifton S."/>
            <person name="Fulton B."/>
            <person name="Xu J."/>
            <person name="Minx P."/>
            <person name="Pepin K.H."/>
            <person name="Johnson M."/>
            <person name="Thiruvilangam P."/>
            <person name="Bhonagiri V."/>
            <person name="Nash W.E."/>
            <person name="Mardis E.R."/>
            <person name="Wilson R.K."/>
        </authorList>
    </citation>
    <scope>NUCLEOTIDE SEQUENCE [LARGE SCALE GENOMIC DNA]</scope>
    <source>
        <strain evidence="2 3">ATCC 27756</strain>
    </source>
</reference>
<dbReference type="Proteomes" id="UP000003577">
    <property type="component" value="Unassembled WGS sequence"/>
</dbReference>
<dbReference type="GO" id="GO:0003677">
    <property type="term" value="F:DNA binding"/>
    <property type="evidence" value="ECO:0007669"/>
    <property type="project" value="InterPro"/>
</dbReference>
<dbReference type="HOGENOM" id="CLU_549669_0_0_9"/>
<sequence>MWEYSFLPRKTCEREIKIMPDFATLLSEHIHNKNIKTYALAQYCNLDRSNMYKIIKGQRKPSSLEMVEKMCKFMHLSPSEQADMEESYHIALIGRENYYRRKAVQQFFEEFRIPTLQLPATSPSNASDYADNATLLHSHLEINRSLLYIIASELKKSGGKISLLIQPDYTFLMNILTAGGYASSSVDIDHIICLNNNQNVSFARQNYNLNCLRNILPLYSNHYQYNCYYYYDDIDAVTSAFALFPYAVITTEYACLISSDMQSGFITKDPESLKLFSYLFSQYLAQTTPLLRPVTDLGGQIQYVENTMQNITEGYFFQMLPCLTRFLTRDMLETYIVKDLPHRSELLDRLQNYLHELQSIPASADLTFICSIEGIRKFLNTGRVGEYPAYAYTPLNLSDRLFLIRQLANSMLNEHNRLLKRAIGMIDHEFYLFAGRQYGYFMFQTSNTDRMIYLNIEEPGLLFTFFDFCDTLDDEIFFTSEEAYRKIHDLIQEYSK</sequence>
<dbReference type="EMBL" id="AAVP02000013">
    <property type="protein sequence ID" value="EDK23574.1"/>
    <property type="molecule type" value="Genomic_DNA"/>
</dbReference>
<gene>
    <name evidence="2" type="ORF">RUMTOR_02255</name>
</gene>
<feature type="domain" description="HTH cro/C1-type" evidence="1">
    <location>
        <begin position="39"/>
        <end position="81"/>
    </location>
</feature>
<dbReference type="PROSITE" id="PS50943">
    <property type="entry name" value="HTH_CROC1"/>
    <property type="match status" value="1"/>
</dbReference>
<organism evidence="2 3">
    <name type="scientific">[Ruminococcus] torques ATCC 27756</name>
    <dbReference type="NCBI Taxonomy" id="411460"/>
    <lineage>
        <taxon>Bacteria</taxon>
        <taxon>Bacillati</taxon>
        <taxon>Bacillota</taxon>
        <taxon>Clostridia</taxon>
        <taxon>Lachnospirales</taxon>
        <taxon>Lachnospiraceae</taxon>
        <taxon>Mediterraneibacter</taxon>
    </lineage>
</organism>
<evidence type="ECO:0000259" key="1">
    <source>
        <dbReference type="PROSITE" id="PS50943"/>
    </source>
</evidence>
<dbReference type="Gene3D" id="1.10.260.40">
    <property type="entry name" value="lambda repressor-like DNA-binding domains"/>
    <property type="match status" value="1"/>
</dbReference>
<reference evidence="2 3" key="2">
    <citation type="submission" date="2007-04" db="EMBL/GenBank/DDBJ databases">
        <title>Draft genome sequence of Ruminococcus torques (ATCC 27756).</title>
        <authorList>
            <person name="Sudarsanam P."/>
            <person name="Ley R."/>
            <person name="Guruge J."/>
            <person name="Turnbaugh P.J."/>
            <person name="Mahowald M."/>
            <person name="Liep D."/>
            <person name="Gordon J."/>
        </authorList>
    </citation>
    <scope>NUCLEOTIDE SEQUENCE [LARGE SCALE GENOMIC DNA]</scope>
    <source>
        <strain evidence="2 3">ATCC 27756</strain>
    </source>
</reference>
<protein>
    <recommendedName>
        <fullName evidence="1">HTH cro/C1-type domain-containing protein</fullName>
    </recommendedName>
</protein>
<dbReference type="AlphaFoldDB" id="A5KPR9"/>
<dbReference type="PaxDb" id="411460-RUMTOR_02255"/>
<name>A5KPR9_9FIRM</name>